<dbReference type="InterPro" id="IPR040269">
    <property type="entry name" value="VAB"/>
</dbReference>
<feature type="compositionally biased region" description="Low complexity" evidence="1">
    <location>
        <begin position="185"/>
        <end position="196"/>
    </location>
</feature>
<sequence>MASHYMKQAFQFLVLVLVLLGCFASRAQSQGHGPDIFSCERQLMRPCDLCYCCLYGNNKGKCYATHAVEKYAFPVRLSRLFLSTATRIRAFNSGITTAISDHKHRLTNYNQAASRCVGVKGDLISRLSTKKRNFPTGSNGTYRQEPAKVSWSCTNATHMCGTLVLQSLGMKEDSVTTSVHPGLPSKATKASSSVKAENTQIDAQKAGIRRKEKSSMRRPKGEEIPVIPEQAMEFLSRTWNPSSSDLFQILTPSCLGVSAQDHHEEGETKEDEEGDKELDAVRIDGSKSQLFNQIQTWRVLASGKPGSKQRKTKLNQPIWLNVGQMKALLRGYFLDNVSITGSRRRRRRDEVRLHSAQAHAAVSVAQLAAAIAGVVSACDLRGDKKLGAVLASAAALVATVCAEAAESAGANRPRVTSAVKTGLESRSPAELLTLTATAATCLRGAAALKLRAADVRGISTGANANANAMAMSISASIQKGIALRVCLPCGKVRVRTVSVFPRRGGGAVALRLGTKRLRGAFATYDDPELLGVSTGGGGEAVVDGRRCFAVALSTSAGTVQLLLEDQTHCKVWKAAIEGMLSDANLKHAK</sequence>
<evidence type="ECO:0000256" key="1">
    <source>
        <dbReference type="SAM" id="MobiDB-lite"/>
    </source>
</evidence>
<evidence type="ECO:0008006" key="6">
    <source>
        <dbReference type="Google" id="ProtNLM"/>
    </source>
</evidence>
<reference evidence="5" key="1">
    <citation type="submission" date="2015-06" db="UniProtKB">
        <authorList>
            <consortium name="EnsemblPlants"/>
        </authorList>
    </citation>
    <scope>IDENTIFICATION</scope>
</reference>
<dbReference type="GO" id="GO:0010305">
    <property type="term" value="P:leaf vascular tissue pattern formation"/>
    <property type="evidence" value="ECO:0007669"/>
    <property type="project" value="TreeGrafter"/>
</dbReference>
<dbReference type="InterPro" id="IPR008546">
    <property type="entry name" value="VAN3-bd-like_auxin_canal"/>
</dbReference>
<evidence type="ECO:0000256" key="2">
    <source>
        <dbReference type="SAM" id="SignalP"/>
    </source>
</evidence>
<dbReference type="GO" id="GO:0010087">
    <property type="term" value="P:phloem or xylem histogenesis"/>
    <property type="evidence" value="ECO:0007669"/>
    <property type="project" value="TreeGrafter"/>
</dbReference>
<protein>
    <recommendedName>
        <fullName evidence="6">VAN3-binding protein-like auxin canalisation domain-containing protein</fullName>
    </recommendedName>
</protein>
<feature type="region of interest" description="Disordered" evidence="1">
    <location>
        <begin position="175"/>
        <end position="198"/>
    </location>
</feature>
<dbReference type="Pfam" id="PF05703">
    <property type="entry name" value="Auxin_canalis"/>
    <property type="match status" value="1"/>
</dbReference>
<keyword evidence="2" id="KW-0732">Signal</keyword>
<proteinExistence type="predicted"/>
<dbReference type="Pfam" id="PF08458">
    <property type="entry name" value="PH_2"/>
    <property type="match status" value="1"/>
</dbReference>
<feature type="domain" description="VAN3-binding protein-like auxin canalisation" evidence="3">
    <location>
        <begin position="227"/>
        <end position="453"/>
    </location>
</feature>
<dbReference type="InterPro" id="IPR013666">
    <property type="entry name" value="PH_pln"/>
</dbReference>
<dbReference type="EnsemblPlants" id="EMT13914">
    <property type="protein sequence ID" value="EMT13914"/>
    <property type="gene ID" value="F775_04288"/>
</dbReference>
<evidence type="ECO:0000259" key="3">
    <source>
        <dbReference type="Pfam" id="PF05703"/>
    </source>
</evidence>
<feature type="domain" description="Pleckstrin-like plant" evidence="4">
    <location>
        <begin position="483"/>
        <end position="581"/>
    </location>
</feature>
<feature type="chain" id="PRO_5014585179" description="VAN3-binding protein-like auxin canalisation domain-containing protein" evidence="2">
    <location>
        <begin position="30"/>
        <end position="589"/>
    </location>
</feature>
<dbReference type="PROSITE" id="PS51257">
    <property type="entry name" value="PROKAR_LIPOPROTEIN"/>
    <property type="match status" value="1"/>
</dbReference>
<dbReference type="PANTHER" id="PTHR31351">
    <property type="entry name" value="EXPRESSED PROTEIN"/>
    <property type="match status" value="1"/>
</dbReference>
<accession>N1QV34</accession>
<evidence type="ECO:0000313" key="5">
    <source>
        <dbReference type="EnsemblPlants" id="EMT13914"/>
    </source>
</evidence>
<feature type="signal peptide" evidence="2">
    <location>
        <begin position="1"/>
        <end position="29"/>
    </location>
</feature>
<name>N1QV34_AEGTA</name>
<organism evidence="5">
    <name type="scientific">Aegilops tauschii</name>
    <name type="common">Tausch's goatgrass</name>
    <name type="synonym">Aegilops squarrosa</name>
    <dbReference type="NCBI Taxonomy" id="37682"/>
    <lineage>
        <taxon>Eukaryota</taxon>
        <taxon>Viridiplantae</taxon>
        <taxon>Streptophyta</taxon>
        <taxon>Embryophyta</taxon>
        <taxon>Tracheophyta</taxon>
        <taxon>Spermatophyta</taxon>
        <taxon>Magnoliopsida</taxon>
        <taxon>Liliopsida</taxon>
        <taxon>Poales</taxon>
        <taxon>Poaceae</taxon>
        <taxon>BOP clade</taxon>
        <taxon>Pooideae</taxon>
        <taxon>Triticodae</taxon>
        <taxon>Triticeae</taxon>
        <taxon>Triticinae</taxon>
        <taxon>Aegilops</taxon>
    </lineage>
</organism>
<evidence type="ECO:0000259" key="4">
    <source>
        <dbReference type="Pfam" id="PF08458"/>
    </source>
</evidence>
<dbReference type="PANTHER" id="PTHR31351:SF30">
    <property type="entry name" value="VAN3-BINDING PROTEIN-LIKE"/>
    <property type="match status" value="1"/>
</dbReference>
<dbReference type="AlphaFoldDB" id="N1QV34"/>
<dbReference type="GO" id="GO:0009734">
    <property type="term" value="P:auxin-activated signaling pathway"/>
    <property type="evidence" value="ECO:0007669"/>
    <property type="project" value="TreeGrafter"/>
</dbReference>